<dbReference type="Pfam" id="PF00128">
    <property type="entry name" value="Alpha-amylase"/>
    <property type="match status" value="1"/>
</dbReference>
<feature type="compositionally biased region" description="Low complexity" evidence="7">
    <location>
        <begin position="1943"/>
        <end position="1954"/>
    </location>
</feature>
<dbReference type="EMBL" id="JANVFU010000008">
    <property type="protein sequence ID" value="KAJ3743802.1"/>
    <property type="molecule type" value="Genomic_DNA"/>
</dbReference>
<evidence type="ECO:0000256" key="2">
    <source>
        <dbReference type="ARBA" id="ARBA00012688"/>
    </source>
</evidence>
<feature type="transmembrane region" description="Helical" evidence="8">
    <location>
        <begin position="2448"/>
        <end position="2471"/>
    </location>
</feature>
<dbReference type="EC" id="2.4.1.183" evidence="2"/>
<reference evidence="10 11" key="1">
    <citation type="journal article" date="2023" name="Proc. Natl. Acad. Sci. U.S.A.">
        <title>A global phylogenomic analysis of the shiitake genus Lentinula.</title>
        <authorList>
            <person name="Sierra-Patev S."/>
            <person name="Min B."/>
            <person name="Naranjo-Ortiz M."/>
            <person name="Looney B."/>
            <person name="Konkel Z."/>
            <person name="Slot J.C."/>
            <person name="Sakamoto Y."/>
            <person name="Steenwyk J.L."/>
            <person name="Rokas A."/>
            <person name="Carro J."/>
            <person name="Camarero S."/>
            <person name="Ferreira P."/>
            <person name="Molpeceres G."/>
            <person name="Ruiz-Duenas F.J."/>
            <person name="Serrano A."/>
            <person name="Henrissat B."/>
            <person name="Drula E."/>
            <person name="Hughes K.W."/>
            <person name="Mata J.L."/>
            <person name="Ishikawa N.K."/>
            <person name="Vargas-Isla R."/>
            <person name="Ushijima S."/>
            <person name="Smith C.A."/>
            <person name="Donoghue J."/>
            <person name="Ahrendt S."/>
            <person name="Andreopoulos W."/>
            <person name="He G."/>
            <person name="LaButti K."/>
            <person name="Lipzen A."/>
            <person name="Ng V."/>
            <person name="Riley R."/>
            <person name="Sandor L."/>
            <person name="Barry K."/>
            <person name="Martinez A.T."/>
            <person name="Xiao Y."/>
            <person name="Gibbons J.G."/>
            <person name="Terashima K."/>
            <person name="Grigoriev I.V."/>
            <person name="Hibbett D."/>
        </authorList>
    </citation>
    <scope>NUCLEOTIDE SEQUENCE [LARGE SCALE GENOMIC DNA]</scope>
    <source>
        <strain evidence="10 11">TFB7810</strain>
    </source>
</reference>
<dbReference type="InterPro" id="IPR006047">
    <property type="entry name" value="GH13_cat_dom"/>
</dbReference>
<feature type="transmembrane region" description="Helical" evidence="8">
    <location>
        <begin position="2332"/>
        <end position="2352"/>
    </location>
</feature>
<keyword evidence="5" id="KW-0961">Cell wall biogenesis/degradation</keyword>
<feature type="domain" description="Glycosyl hydrolase family 13 catalytic" evidence="9">
    <location>
        <begin position="73"/>
        <end position="541"/>
    </location>
</feature>
<protein>
    <recommendedName>
        <fullName evidence="2">alpha-1,3-glucan synthase</fullName>
        <ecNumber evidence="2">2.4.1.183</ecNumber>
    </recommendedName>
</protein>
<gene>
    <name evidence="10" type="ORF">DFH05DRAFT_1399709</name>
</gene>
<feature type="transmembrane region" description="Helical" evidence="8">
    <location>
        <begin position="2396"/>
        <end position="2416"/>
    </location>
</feature>
<sequence length="2477" mass="274832">MIRPPWLLFFPFLFEFRLFGLLLCYGSPYNPLLTSYNLNTNQTATSPLFYHTNRSNTTYTPSPDNWRSLPIYTVLLDKLSNGDPTNDDFFGTPFESDPGSPGSSGGGTQLRFGGDIKGLRDDRVLDYLQGMGVGVVYVAGTGFLNEVWEGDGYSPLDFSVLDPHWGTWEDWVEVVDKVHGRGMYFMVDFTVGTMGDLIGFKGFLNTTAPFNLGEYPGEYIHPDYIPWNFTEYKDFQIINTRNTSCVLPQFWNDDGTLLTNLSSPLPGCLESDFDQYGSIEAFGVFPDWQRQLSKFAGVQDRLREWKPGMVDRLTRFSCMVVEALDVDAIRVDKALQVTVDALAGWSRGTRVCAQGVGKGNFYIAGEVTGGDTFGALYIGRGRTPSMRPQSIAVAGNLTGGEDEYFLRGKGENALDGCAFHYSIYRSLTSFLGMDGNLLDAYDLSSDSFVTAWNEMFVNDDFVNLNSGKVDPRHMYGTSNFDVFRWPSLSEGVRRGGLGSFVTALVMPGLVMYYYGEEQEFYVFDSTASNYLYGRQAMTASLAWKFHGCYHLGSQQYFNMPLSKALLGCDDPSVGLDHFDPTTPTRLLFARFNELRGRYESLRDGFGITEYGSWTEVIERPGSGGVGTEVGLWSIVRGGMDGLQVINETVWMFMTNENVTKEYSFDCFSTEWIKSPYPVLNTTLVQNLLSPYETYPLVPSLSPYFNDGNAPYFGCLENITMDPYGFKVLVLQEDWQPPKPVITGFWPGHDARVVSVGEVALGFSEVMDCGSVTESVQLQGGVEGVSCEEVELNGGSTLTGVPKTMWMWNATLVNIKDGILEISITNPKSAGGIGTGTTDHFLLRQGEVGNVMVFPESDYDSEQGLVGVGEGRYEYRNRAVGADMLRYSVDFGISWSEWREWENVTVVDVGDERERVVEWFWEGVHVMVQYWSQSSLSSATIVHADSSDYTGPPRRLPGLLARGEFNEWGNNLGVNSRFTLVSHPSLGTVWELELMTTWPSFIQLSPFPSSPSSSSLATSYTYGDTDSDSTLDRLPPNSESPNYLNMSQPPYPYLGYSILVDDRTMKWALVPRGRAGVSLGVYVVLAVVPLVTGALAVVVFVGCFYGVVENKVGVRRGIGKGYGLDLGMGGRKKEKKGKTRTLRKVNTRKVIGWPESPTKLHRTVLIATLEYEILPFPQVKVKIGGLGVMASLMGKSMTDVSLIWVVPKVTGLVYPTNLGYPMEPIEVGLFGETYLVEVEVYVYQHITYILLSSPVFLAQSKSDPYPERMDDLSSAIFYSTWNQAIAEVIRRFPQVDVYHVNDYHGALAPLYLLPKIIPICLSLHNAEFQGLWPLRTPTEMREVCAAFNLEEEVCVKYVQLGNTFNLLHAAAEYIGKHQRGIGCAGVSEKYGKRSWARYPALWTLGAVEALANPDPSDLGEGDEEIVVQDESETERARPEMKRKTQEWAGIEQNPDSNLFVFVGRWSKQKGVDLIADVMPGLLEKNESVQVITIGPVIDLYGRLAAIKLAHLQKLYPKRVYSKPEFTSLPPYLFSGADFALIPSRDEPFGLVAVEFGRKGALGVGSRLGGLGLMPGWWYPVESTSTAHLISQLRKSIRMALGSGEGERRGMRARSKVQRFPVVEWRMRMEEFHRRSVGVSREEAGENAWRESDGWGFYELGDEREVGEVDDGGGRGKGEERVQRTNEPLVLYNESPPPFNSPLDTDDEEEDEEEDEDDHVDNNTSSSTRVNTPQTQTQTQDDEFSSNPGLNQTLSSLSQTFLSPSEDYVNFLERVNRLVARDRRRVPDPFLVGGEREEGGSGGGGGSGSGRPGLGGHSRTPSSESIVSLVETKSDSPLNKAIASFTDTSGHLTSQYTTLLRHLTPANSERELSIEKYLMKSEREFFREVRKERLSWAEESRRSLKAGRRRSSSSSSSFFWASNDSLGGKDELGSRPSTPTPFGYQAQPQGQSQAQNQKTMLNEGISMNRVQIALSREIKGWPLYTLLIALGQVLSATSFQTTLLTGQNTQSTPQLYILTSTFLFSSLFVWYPLSRLKPARFTLALPWVLFGLAFLFVGLPDLGNGNGNGNGNGMGRNRNVLAGIATGCYASASAAGFAFFALNFGEEAGSATEDWVFRSSVVQGTQGVWVAALWYWGYRLNGGSGLGGDGVGGPWWVVLVVWPVGVGCLGVGAGLFWGLPEYYRQTPPRVSNFLTTLFRRKLVIWFLISEILRDYWLSGPYGLNWTYLWNMNVPKLHILFLIIAFFIGLWALVLAFLTHLSKTHTWLLPIFAVGLGAPRWCQMLWSTSSIGTYLPWAGPSGPYLGITLWLWLGILDSIQGIGLGMILLQTLSRLHVLTTLAFSQIIGAAVVMIARGTSPDGLGPGFGDGAVFPNFGMWEPGVGGGGGGSGIGIGIGEGVFWVALGCQVGIVVGYFWFYRKEELGMWFPCLFFFFFFLCFEGLTVDSSSSLWFRSATLMCWRLSLCYLAVYVILDFRIFH</sequence>
<dbReference type="Proteomes" id="UP001142393">
    <property type="component" value="Unassembled WGS sequence"/>
</dbReference>
<feature type="region of interest" description="Disordered" evidence="7">
    <location>
        <begin position="1895"/>
        <end position="1954"/>
    </location>
</feature>
<feature type="compositionally biased region" description="Polar residues" evidence="7">
    <location>
        <begin position="1720"/>
        <end position="1729"/>
    </location>
</feature>
<feature type="transmembrane region" description="Helical" evidence="8">
    <location>
        <begin position="2423"/>
        <end position="2442"/>
    </location>
</feature>
<dbReference type="GO" id="GO:0016787">
    <property type="term" value="F:hydrolase activity"/>
    <property type="evidence" value="ECO:0007669"/>
    <property type="project" value="UniProtKB-KW"/>
</dbReference>
<dbReference type="SUPFAM" id="SSF53756">
    <property type="entry name" value="UDP-Glycosyltransferase/glycogen phosphorylase"/>
    <property type="match status" value="1"/>
</dbReference>
<dbReference type="Gene3D" id="3.20.20.80">
    <property type="entry name" value="Glycosidases"/>
    <property type="match status" value="2"/>
</dbReference>
<feature type="transmembrane region" description="Helical" evidence="8">
    <location>
        <begin position="2039"/>
        <end position="2058"/>
    </location>
</feature>
<dbReference type="Pfam" id="PF26108">
    <property type="entry name" value="GH_Mok13"/>
    <property type="match status" value="1"/>
</dbReference>
<evidence type="ECO:0000313" key="11">
    <source>
        <dbReference type="Proteomes" id="UP001142393"/>
    </source>
</evidence>
<feature type="transmembrane region" description="Helical" evidence="8">
    <location>
        <begin position="2154"/>
        <end position="2175"/>
    </location>
</feature>
<feature type="transmembrane region" description="Helical" evidence="8">
    <location>
        <begin position="2234"/>
        <end position="2255"/>
    </location>
</feature>
<dbReference type="Gene3D" id="3.40.50.2000">
    <property type="entry name" value="Glycogen Phosphorylase B"/>
    <property type="match status" value="2"/>
</dbReference>
<comment type="caution">
    <text evidence="10">The sequence shown here is derived from an EMBL/GenBank/DDBJ whole genome shotgun (WGS) entry which is preliminary data.</text>
</comment>
<keyword evidence="3" id="KW-0328">Glycosyltransferase</keyword>
<dbReference type="PANTHER" id="PTHR47182">
    <property type="entry name" value="CELL WALL ALPHA-1,3-GLUCAN SYNTHASE AGS1-RELATED"/>
    <property type="match status" value="1"/>
</dbReference>
<dbReference type="InterPro" id="IPR058654">
    <property type="entry name" value="Mok11-14/Ags1-like_TM"/>
</dbReference>
<comment type="similarity">
    <text evidence="1">Belongs to the glycosyltransferase group 1 family.</text>
</comment>
<dbReference type="InterPro" id="IPR017853">
    <property type="entry name" value="GH"/>
</dbReference>
<evidence type="ECO:0000313" key="10">
    <source>
        <dbReference type="EMBL" id="KAJ3743802.1"/>
    </source>
</evidence>
<dbReference type="Pfam" id="PF26122">
    <property type="entry name" value="CBM_Mok13"/>
    <property type="match status" value="1"/>
</dbReference>
<evidence type="ECO:0000256" key="1">
    <source>
        <dbReference type="ARBA" id="ARBA00006122"/>
    </source>
</evidence>
<feature type="transmembrane region" description="Helical" evidence="8">
    <location>
        <begin position="2013"/>
        <end position="2032"/>
    </location>
</feature>
<feature type="transmembrane region" description="Helical" evidence="8">
    <location>
        <begin position="2304"/>
        <end position="2325"/>
    </location>
</feature>
<dbReference type="InterPro" id="IPR058657">
    <property type="entry name" value="Mok11-13/Ags1-like_Ig"/>
</dbReference>
<name>A0A9W8NZD2_9AGAR</name>
<dbReference type="InterPro" id="IPR058655">
    <property type="entry name" value="Mok11-14/Ags1-like"/>
</dbReference>
<keyword evidence="8" id="KW-1133">Transmembrane helix</keyword>
<dbReference type="GO" id="GO:0047657">
    <property type="term" value="F:alpha-1,3-glucan synthase activity"/>
    <property type="evidence" value="ECO:0007669"/>
    <property type="project" value="UniProtKB-EC"/>
</dbReference>
<dbReference type="Pfam" id="PF26127">
    <property type="entry name" value="12TM_Mok13"/>
    <property type="match status" value="1"/>
</dbReference>
<proteinExistence type="inferred from homology"/>
<feature type="compositionally biased region" description="Gly residues" evidence="7">
    <location>
        <begin position="1798"/>
        <end position="1814"/>
    </location>
</feature>
<dbReference type="Pfam" id="PF00534">
    <property type="entry name" value="Glycos_transf_1"/>
    <property type="match status" value="1"/>
</dbReference>
<evidence type="ECO:0000256" key="8">
    <source>
        <dbReference type="SAM" id="Phobius"/>
    </source>
</evidence>
<dbReference type="SUPFAM" id="SSF51445">
    <property type="entry name" value="(Trans)glycosidases"/>
    <property type="match status" value="1"/>
</dbReference>
<feature type="region of interest" description="Disordered" evidence="7">
    <location>
        <begin position="87"/>
        <end position="108"/>
    </location>
</feature>
<evidence type="ECO:0000256" key="7">
    <source>
        <dbReference type="SAM" id="MobiDB-lite"/>
    </source>
</evidence>
<keyword evidence="11" id="KW-1185">Reference proteome</keyword>
<comment type="catalytic activity">
    <reaction evidence="6">
        <text>[(1-&gt;3)-alpha-D-glucosyl](n) + UDP-alpha-D-glucose = [(1-&gt;3)-alpha-D-glucosyl](n+1) + UDP + H(+)</text>
        <dbReference type="Rhea" id="RHEA:19749"/>
        <dbReference type="Rhea" id="RHEA-COMP:11150"/>
        <dbReference type="Rhea" id="RHEA-COMP:11151"/>
        <dbReference type="ChEBI" id="CHEBI:15378"/>
        <dbReference type="ChEBI" id="CHEBI:28100"/>
        <dbReference type="ChEBI" id="CHEBI:58223"/>
        <dbReference type="ChEBI" id="CHEBI:58885"/>
        <dbReference type="EC" id="2.4.1.183"/>
    </reaction>
</comment>
<keyword evidence="10" id="KW-0378">Hydrolase</keyword>
<evidence type="ECO:0000259" key="9">
    <source>
        <dbReference type="SMART" id="SM00642"/>
    </source>
</evidence>
<feature type="compositionally biased region" description="Acidic residues" evidence="7">
    <location>
        <begin position="1702"/>
        <end position="1717"/>
    </location>
</feature>
<feature type="region of interest" description="Disordered" evidence="7">
    <location>
        <begin position="1022"/>
        <end position="1041"/>
    </location>
</feature>
<dbReference type="GO" id="GO:0009277">
    <property type="term" value="C:fungal-type cell wall"/>
    <property type="evidence" value="ECO:0007669"/>
    <property type="project" value="TreeGrafter"/>
</dbReference>
<keyword evidence="8" id="KW-0472">Membrane</keyword>
<dbReference type="InterPro" id="IPR013534">
    <property type="entry name" value="Starch_synth_cat_dom"/>
</dbReference>
<dbReference type="InterPro" id="IPR058658">
    <property type="entry name" value="Mok11-13/Ags1-like_Ig_2"/>
</dbReference>
<dbReference type="InterPro" id="IPR058659">
    <property type="entry name" value="Mok11-13/Ags1-like_CBM"/>
</dbReference>
<dbReference type="InterPro" id="IPR001296">
    <property type="entry name" value="Glyco_trans_1"/>
</dbReference>
<dbReference type="SMART" id="SM00642">
    <property type="entry name" value="Aamy"/>
    <property type="match status" value="1"/>
</dbReference>
<evidence type="ECO:0000256" key="4">
    <source>
        <dbReference type="ARBA" id="ARBA00022679"/>
    </source>
</evidence>
<dbReference type="Pfam" id="PF26114">
    <property type="entry name" value="Ig_2_Mok13"/>
    <property type="match status" value="1"/>
</dbReference>
<dbReference type="Pfam" id="PF26111">
    <property type="entry name" value="Ig_Mok13"/>
    <property type="match status" value="1"/>
</dbReference>
<evidence type="ECO:0000256" key="5">
    <source>
        <dbReference type="ARBA" id="ARBA00023316"/>
    </source>
</evidence>
<dbReference type="PANTHER" id="PTHR47182:SF2">
    <property type="entry name" value="CELL WALL ALPHA-1,3-GLUCAN SYNTHASE AGS1"/>
    <property type="match status" value="1"/>
</dbReference>
<feature type="transmembrane region" description="Helical" evidence="8">
    <location>
        <begin position="2113"/>
        <end position="2134"/>
    </location>
</feature>
<organism evidence="10 11">
    <name type="scientific">Lentinula detonsa</name>
    <dbReference type="NCBI Taxonomy" id="2804962"/>
    <lineage>
        <taxon>Eukaryota</taxon>
        <taxon>Fungi</taxon>
        <taxon>Dikarya</taxon>
        <taxon>Basidiomycota</taxon>
        <taxon>Agaricomycotina</taxon>
        <taxon>Agaricomycetes</taxon>
        <taxon>Agaricomycetidae</taxon>
        <taxon>Agaricales</taxon>
        <taxon>Marasmiineae</taxon>
        <taxon>Omphalotaceae</taxon>
        <taxon>Lentinula</taxon>
    </lineage>
</organism>
<keyword evidence="4" id="KW-0808">Transferase</keyword>
<keyword evidence="8" id="KW-0812">Transmembrane</keyword>
<dbReference type="FunFam" id="3.40.50.2000:FF:000052">
    <property type="entry name" value="Alpha-1,3-glucan synthase Ags2"/>
    <property type="match status" value="1"/>
</dbReference>
<feature type="region of interest" description="Disordered" evidence="7">
    <location>
        <begin position="1659"/>
        <end position="1750"/>
    </location>
</feature>
<feature type="region of interest" description="Disordered" evidence="7">
    <location>
        <begin position="1787"/>
        <end position="1825"/>
    </location>
</feature>
<dbReference type="GO" id="GO:0070600">
    <property type="term" value="P:fungal-type cell wall (1-&gt;3)-alpha-glucan biosynthetic process"/>
    <property type="evidence" value="ECO:0007669"/>
    <property type="project" value="TreeGrafter"/>
</dbReference>
<evidence type="ECO:0000256" key="6">
    <source>
        <dbReference type="ARBA" id="ARBA00048960"/>
    </source>
</evidence>
<feature type="compositionally biased region" description="Basic and acidic residues" evidence="7">
    <location>
        <begin position="1659"/>
        <end position="1682"/>
    </location>
</feature>
<feature type="transmembrane region" description="Helical" evidence="8">
    <location>
        <begin position="2078"/>
        <end position="2101"/>
    </location>
</feature>
<dbReference type="Pfam" id="PF08323">
    <property type="entry name" value="Glyco_transf_5"/>
    <property type="match status" value="1"/>
</dbReference>
<dbReference type="InterPro" id="IPR058656">
    <property type="entry name" value="Mok11-13/Ags1-like_GH"/>
</dbReference>
<evidence type="ECO:0000256" key="3">
    <source>
        <dbReference type="ARBA" id="ARBA00022676"/>
    </source>
</evidence>
<accession>A0A9W8NZD2</accession>